<keyword evidence="5" id="KW-0547">Nucleotide-binding</keyword>
<evidence type="ECO:0000313" key="10">
    <source>
        <dbReference type="EMBL" id="KAF8749361.1"/>
    </source>
</evidence>
<dbReference type="PANTHER" id="PTHR22983">
    <property type="entry name" value="PROTEIN KINASE RELATED"/>
    <property type="match status" value="1"/>
</dbReference>
<evidence type="ECO:0000256" key="8">
    <source>
        <dbReference type="ARBA" id="ARBA00047899"/>
    </source>
</evidence>
<name>A0A835FEA3_9POAL</name>
<proteinExistence type="predicted"/>
<evidence type="ECO:0000256" key="5">
    <source>
        <dbReference type="ARBA" id="ARBA00022741"/>
    </source>
</evidence>
<organism evidence="10 11">
    <name type="scientific">Digitaria exilis</name>
    <dbReference type="NCBI Taxonomy" id="1010633"/>
    <lineage>
        <taxon>Eukaryota</taxon>
        <taxon>Viridiplantae</taxon>
        <taxon>Streptophyta</taxon>
        <taxon>Embryophyta</taxon>
        <taxon>Tracheophyta</taxon>
        <taxon>Spermatophyta</taxon>
        <taxon>Magnoliopsida</taxon>
        <taxon>Liliopsida</taxon>
        <taxon>Poales</taxon>
        <taxon>Poaceae</taxon>
        <taxon>PACMAD clade</taxon>
        <taxon>Panicoideae</taxon>
        <taxon>Panicodae</taxon>
        <taxon>Paniceae</taxon>
        <taxon>Anthephorinae</taxon>
        <taxon>Digitaria</taxon>
    </lineage>
</organism>
<dbReference type="AlphaFoldDB" id="A0A835FEA3"/>
<comment type="catalytic activity">
    <reaction evidence="8">
        <text>L-threonyl-[protein] + ATP = O-phospho-L-threonyl-[protein] + ADP + H(+)</text>
        <dbReference type="Rhea" id="RHEA:46608"/>
        <dbReference type="Rhea" id="RHEA-COMP:11060"/>
        <dbReference type="Rhea" id="RHEA-COMP:11605"/>
        <dbReference type="ChEBI" id="CHEBI:15378"/>
        <dbReference type="ChEBI" id="CHEBI:30013"/>
        <dbReference type="ChEBI" id="CHEBI:30616"/>
        <dbReference type="ChEBI" id="CHEBI:61977"/>
        <dbReference type="ChEBI" id="CHEBI:456216"/>
        <dbReference type="EC" id="2.7.11.1"/>
    </reaction>
</comment>
<dbReference type="Pfam" id="PF02985">
    <property type="entry name" value="HEAT"/>
    <property type="match status" value="1"/>
</dbReference>
<evidence type="ECO:0000256" key="2">
    <source>
        <dbReference type="ARBA" id="ARBA00022527"/>
    </source>
</evidence>
<comment type="catalytic activity">
    <reaction evidence="9">
        <text>L-seryl-[protein] + ATP = O-phospho-L-seryl-[protein] + ADP + H(+)</text>
        <dbReference type="Rhea" id="RHEA:17989"/>
        <dbReference type="Rhea" id="RHEA-COMP:9863"/>
        <dbReference type="Rhea" id="RHEA-COMP:11604"/>
        <dbReference type="ChEBI" id="CHEBI:15378"/>
        <dbReference type="ChEBI" id="CHEBI:29999"/>
        <dbReference type="ChEBI" id="CHEBI:30616"/>
        <dbReference type="ChEBI" id="CHEBI:83421"/>
        <dbReference type="ChEBI" id="CHEBI:456216"/>
        <dbReference type="EC" id="2.7.11.1"/>
    </reaction>
</comment>
<keyword evidence="2" id="KW-0723">Serine/threonine-protein kinase</keyword>
<dbReference type="GO" id="GO:0005737">
    <property type="term" value="C:cytoplasm"/>
    <property type="evidence" value="ECO:0007669"/>
    <property type="project" value="UniProtKB-ARBA"/>
</dbReference>
<dbReference type="GO" id="GO:0005524">
    <property type="term" value="F:ATP binding"/>
    <property type="evidence" value="ECO:0007669"/>
    <property type="project" value="UniProtKB-KW"/>
</dbReference>
<evidence type="ECO:0000256" key="9">
    <source>
        <dbReference type="ARBA" id="ARBA00048679"/>
    </source>
</evidence>
<dbReference type="FunFam" id="1.25.10.10:FF:000223">
    <property type="entry name" value="Serine/threonine-protein kinase TIO"/>
    <property type="match status" value="1"/>
</dbReference>
<sequence length="521" mass="57189">MQVAVYHCLHYGLESAIHACLQLISRACLQNVSYCAIICRPWNSPSDVDAVEYGGDGTIVSDIFSLLSLCGSYLNKESRQNSNQKCKLSNPHALVVHCSLALVTIAACLKTERGYSASVILTSSQKKQRSRLSVLAHLSSVDDTVKSCLQPHCASAMLALSALVSLENGGETRVLQTCRQHLHPSIVASCLTLCRLVDELVLRNKEMLKTIEQNMPRYIQVLLEVGIPGCILRCLDFVDMEDLARPMAIVAKMAGYRPLALQLLKEGLLDPSRVAGLLEGPIAKETLLDFLMIVSDLARMSKDFYVPIDKADLVGFLKNYLSSEDPDIRGKACSAIGNMCRHSSYFYSPFEANKVIQLLVDRCSDPDKRTRKFACFAVGNAAYHNDMLYDELRGSIPQLTTLLLGPEEDKTKGNAAGALGNLVRNSDILCEDMVSQGAIQALLKMVGSYSTVALSPSRRDALTESPLRIVLFALRKMCDHAICRNFLRSSELLPVIVHLRQSPDPTISEYASAIATRACQA</sequence>
<keyword evidence="4" id="KW-0677">Repeat</keyword>
<evidence type="ECO:0000256" key="4">
    <source>
        <dbReference type="ARBA" id="ARBA00022737"/>
    </source>
</evidence>
<dbReference type="PANTHER" id="PTHR22983:SF6">
    <property type="entry name" value="SERINE_THREONINE-PROTEIN KINASE 36"/>
    <property type="match status" value="1"/>
</dbReference>
<evidence type="ECO:0000256" key="3">
    <source>
        <dbReference type="ARBA" id="ARBA00022679"/>
    </source>
</evidence>
<keyword evidence="11" id="KW-1185">Reference proteome</keyword>
<dbReference type="EMBL" id="JACEFO010001042">
    <property type="protein sequence ID" value="KAF8749361.1"/>
    <property type="molecule type" value="Genomic_DNA"/>
</dbReference>
<reference evidence="10" key="1">
    <citation type="submission" date="2020-07" db="EMBL/GenBank/DDBJ databases">
        <title>Genome sequence and genetic diversity analysis of an under-domesticated orphan crop, white fonio (Digitaria exilis).</title>
        <authorList>
            <person name="Bennetzen J.L."/>
            <person name="Chen S."/>
            <person name="Ma X."/>
            <person name="Wang X."/>
            <person name="Yssel A.E.J."/>
            <person name="Chaluvadi S.R."/>
            <person name="Johnson M."/>
            <person name="Gangashetty P."/>
            <person name="Hamidou F."/>
            <person name="Sanogo M.D."/>
            <person name="Zwaenepoel A."/>
            <person name="Wallace J."/>
            <person name="Van De Peer Y."/>
            <person name="Van Deynze A."/>
        </authorList>
    </citation>
    <scope>NUCLEOTIDE SEQUENCE</scope>
    <source>
        <tissue evidence="10">Leaves</tissue>
    </source>
</reference>
<dbReference type="GO" id="GO:0004674">
    <property type="term" value="F:protein serine/threonine kinase activity"/>
    <property type="evidence" value="ECO:0007669"/>
    <property type="project" value="UniProtKB-KW"/>
</dbReference>
<dbReference type="Proteomes" id="UP000636709">
    <property type="component" value="Unassembled WGS sequence"/>
</dbReference>
<dbReference type="InterPro" id="IPR000357">
    <property type="entry name" value="HEAT"/>
</dbReference>
<keyword evidence="3" id="KW-0808">Transferase</keyword>
<keyword evidence="7" id="KW-0067">ATP-binding</keyword>
<dbReference type="Gene3D" id="1.25.10.10">
    <property type="entry name" value="Leucine-rich Repeat Variant"/>
    <property type="match status" value="2"/>
</dbReference>
<protein>
    <recommendedName>
        <fullName evidence="1">non-specific serine/threonine protein kinase</fullName>
        <ecNumber evidence="1">2.7.11.1</ecNumber>
    </recommendedName>
</protein>
<evidence type="ECO:0000256" key="7">
    <source>
        <dbReference type="ARBA" id="ARBA00022840"/>
    </source>
</evidence>
<accession>A0A835FEA3</accession>
<dbReference type="SUPFAM" id="SSF48371">
    <property type="entry name" value="ARM repeat"/>
    <property type="match status" value="1"/>
</dbReference>
<dbReference type="OrthoDB" id="266718at2759"/>
<evidence type="ECO:0000313" key="11">
    <source>
        <dbReference type="Proteomes" id="UP000636709"/>
    </source>
</evidence>
<dbReference type="EC" id="2.7.11.1" evidence="1"/>
<keyword evidence="6" id="KW-0418">Kinase</keyword>
<evidence type="ECO:0000256" key="6">
    <source>
        <dbReference type="ARBA" id="ARBA00022777"/>
    </source>
</evidence>
<gene>
    <name evidence="10" type="ORF">HU200_012695</name>
</gene>
<dbReference type="InterPro" id="IPR016024">
    <property type="entry name" value="ARM-type_fold"/>
</dbReference>
<dbReference type="InterPro" id="IPR011989">
    <property type="entry name" value="ARM-like"/>
</dbReference>
<comment type="caution">
    <text evidence="10">The sequence shown here is derived from an EMBL/GenBank/DDBJ whole genome shotgun (WGS) entry which is preliminary data.</text>
</comment>
<evidence type="ECO:0000256" key="1">
    <source>
        <dbReference type="ARBA" id="ARBA00012513"/>
    </source>
</evidence>